<gene>
    <name evidence="2" type="ORF">AAFF_G00394500</name>
</gene>
<organism evidence="2 3">
    <name type="scientific">Aldrovandia affinis</name>
    <dbReference type="NCBI Taxonomy" id="143900"/>
    <lineage>
        <taxon>Eukaryota</taxon>
        <taxon>Metazoa</taxon>
        <taxon>Chordata</taxon>
        <taxon>Craniata</taxon>
        <taxon>Vertebrata</taxon>
        <taxon>Euteleostomi</taxon>
        <taxon>Actinopterygii</taxon>
        <taxon>Neopterygii</taxon>
        <taxon>Teleostei</taxon>
        <taxon>Notacanthiformes</taxon>
        <taxon>Halosauridae</taxon>
        <taxon>Aldrovandia</taxon>
    </lineage>
</organism>
<comment type="caution">
    <text evidence="2">The sequence shown here is derived from an EMBL/GenBank/DDBJ whole genome shotgun (WGS) entry which is preliminary data.</text>
</comment>
<keyword evidence="3" id="KW-1185">Reference proteome</keyword>
<proteinExistence type="predicted"/>
<sequence length="263" mass="29117">MLFKRLRDTDKPPAQCLQTDADRRGRPLRSTPARFRLAPAHSDGGVGPSHCTTPCERSRERRSRFPPARRGLSELAQKCQAGPVTSRSRSESARRGARTDSSGPPPAERRPSPELQGNMEADRHSPSTSTRSLKARPHPIHHFDFALTFHCARLVDVEPVCQRERRPEAPLSGLATARHLSSGAADREASANQDKARAPPSVRLTAPRIDNEVVAHREACAPPLSPPDQGRLTSPGTPRRRRGRRGRKRRMTFTPPFISPCAR</sequence>
<protein>
    <submittedName>
        <fullName evidence="2">Uncharacterized protein</fullName>
    </submittedName>
</protein>
<feature type="compositionally biased region" description="Basic and acidic residues" evidence="1">
    <location>
        <begin position="185"/>
        <end position="197"/>
    </location>
</feature>
<feature type="region of interest" description="Disordered" evidence="1">
    <location>
        <begin position="1"/>
        <end position="134"/>
    </location>
</feature>
<feature type="region of interest" description="Disordered" evidence="1">
    <location>
        <begin position="217"/>
        <end position="263"/>
    </location>
</feature>
<evidence type="ECO:0000256" key="1">
    <source>
        <dbReference type="SAM" id="MobiDB-lite"/>
    </source>
</evidence>
<feature type="compositionally biased region" description="Basic and acidic residues" evidence="1">
    <location>
        <begin position="88"/>
        <end position="98"/>
    </location>
</feature>
<evidence type="ECO:0000313" key="2">
    <source>
        <dbReference type="EMBL" id="KAJ8400681.1"/>
    </source>
</evidence>
<reference evidence="2" key="1">
    <citation type="journal article" date="2023" name="Science">
        <title>Genome structures resolve the early diversification of teleost fishes.</title>
        <authorList>
            <person name="Parey E."/>
            <person name="Louis A."/>
            <person name="Montfort J."/>
            <person name="Bouchez O."/>
            <person name="Roques C."/>
            <person name="Iampietro C."/>
            <person name="Lluch J."/>
            <person name="Castinel A."/>
            <person name="Donnadieu C."/>
            <person name="Desvignes T."/>
            <person name="Floi Bucao C."/>
            <person name="Jouanno E."/>
            <person name="Wen M."/>
            <person name="Mejri S."/>
            <person name="Dirks R."/>
            <person name="Jansen H."/>
            <person name="Henkel C."/>
            <person name="Chen W.J."/>
            <person name="Zahm M."/>
            <person name="Cabau C."/>
            <person name="Klopp C."/>
            <person name="Thompson A.W."/>
            <person name="Robinson-Rechavi M."/>
            <person name="Braasch I."/>
            <person name="Lecointre G."/>
            <person name="Bobe J."/>
            <person name="Postlethwait J.H."/>
            <person name="Berthelot C."/>
            <person name="Roest Crollius H."/>
            <person name="Guiguen Y."/>
        </authorList>
    </citation>
    <scope>NUCLEOTIDE SEQUENCE</scope>
    <source>
        <strain evidence="2">NC1722</strain>
    </source>
</reference>
<feature type="region of interest" description="Disordered" evidence="1">
    <location>
        <begin position="172"/>
        <end position="200"/>
    </location>
</feature>
<dbReference type="EMBL" id="JAINUG010000075">
    <property type="protein sequence ID" value="KAJ8400681.1"/>
    <property type="molecule type" value="Genomic_DNA"/>
</dbReference>
<dbReference type="AlphaFoldDB" id="A0AAD7SDN4"/>
<feature type="compositionally biased region" description="Basic residues" evidence="1">
    <location>
        <begin position="238"/>
        <end position="251"/>
    </location>
</feature>
<feature type="compositionally biased region" description="Basic and acidic residues" evidence="1">
    <location>
        <begin position="1"/>
        <end position="11"/>
    </location>
</feature>
<accession>A0AAD7SDN4</accession>
<name>A0AAD7SDN4_9TELE</name>
<dbReference type="Proteomes" id="UP001221898">
    <property type="component" value="Unassembled WGS sequence"/>
</dbReference>
<evidence type="ECO:0000313" key="3">
    <source>
        <dbReference type="Proteomes" id="UP001221898"/>
    </source>
</evidence>